<protein>
    <recommendedName>
        <fullName evidence="9">Tryptophan--tRNA ligase</fullName>
        <ecNumber evidence="9">6.1.1.2</ecNumber>
    </recommendedName>
    <alternativeName>
        <fullName evidence="9">Tryptophanyl-tRNA synthetase</fullName>
        <shortName evidence="9">TrpRS</shortName>
    </alternativeName>
</protein>
<evidence type="ECO:0000256" key="1">
    <source>
        <dbReference type="ARBA" id="ARBA00005594"/>
    </source>
</evidence>
<dbReference type="SUPFAM" id="SSF52374">
    <property type="entry name" value="Nucleotidylyl transferase"/>
    <property type="match status" value="1"/>
</dbReference>
<comment type="subcellular location">
    <subcellularLocation>
        <location evidence="9">Cytoplasm</location>
    </subcellularLocation>
</comment>
<feature type="binding site" evidence="9">
    <location>
        <begin position="18"/>
        <end position="19"/>
    </location>
    <ligand>
        <name>ATP</name>
        <dbReference type="ChEBI" id="CHEBI:30616"/>
    </ligand>
</feature>
<evidence type="ECO:0000313" key="11">
    <source>
        <dbReference type="EMBL" id="MCU9614830.1"/>
    </source>
</evidence>
<dbReference type="PRINTS" id="PR01039">
    <property type="entry name" value="TRNASYNTHTRP"/>
</dbReference>
<feature type="binding site" evidence="9">
    <location>
        <begin position="10"/>
        <end position="12"/>
    </location>
    <ligand>
        <name>ATP</name>
        <dbReference type="ChEBI" id="CHEBI:30616"/>
    </ligand>
</feature>
<keyword evidence="12" id="KW-1185">Reference proteome</keyword>
<dbReference type="PANTHER" id="PTHR43766">
    <property type="entry name" value="TRYPTOPHAN--TRNA LIGASE, MITOCHONDRIAL"/>
    <property type="match status" value="1"/>
</dbReference>
<gene>
    <name evidence="9" type="primary">trpS</name>
    <name evidence="11" type="ORF">OEV98_14900</name>
</gene>
<dbReference type="InterPro" id="IPR001412">
    <property type="entry name" value="aa-tRNA-synth_I_CS"/>
</dbReference>
<evidence type="ECO:0000256" key="3">
    <source>
        <dbReference type="ARBA" id="ARBA00022598"/>
    </source>
</evidence>
<dbReference type="FunFam" id="1.10.240.10:FF:000005">
    <property type="entry name" value="Tryptophan--tRNA ligase"/>
    <property type="match status" value="1"/>
</dbReference>
<dbReference type="Pfam" id="PF00579">
    <property type="entry name" value="tRNA-synt_1b"/>
    <property type="match status" value="1"/>
</dbReference>
<keyword evidence="4 9" id="KW-0547">Nucleotide-binding</keyword>
<evidence type="ECO:0000256" key="2">
    <source>
        <dbReference type="ARBA" id="ARBA00022490"/>
    </source>
</evidence>
<evidence type="ECO:0000256" key="9">
    <source>
        <dbReference type="HAMAP-Rule" id="MF_00140"/>
    </source>
</evidence>
<comment type="similarity">
    <text evidence="1 9 10">Belongs to the class-I aminoacyl-tRNA synthetase family.</text>
</comment>
<evidence type="ECO:0000256" key="7">
    <source>
        <dbReference type="ARBA" id="ARBA00023146"/>
    </source>
</evidence>
<keyword evidence="7 9" id="KW-0030">Aminoacyl-tRNA synthetase</keyword>
<dbReference type="NCBIfam" id="NF009207">
    <property type="entry name" value="PRK12556.1"/>
    <property type="match status" value="1"/>
</dbReference>
<proteinExistence type="inferred from homology"/>
<keyword evidence="2 9" id="KW-0963">Cytoplasm</keyword>
<dbReference type="GO" id="GO:0005524">
    <property type="term" value="F:ATP binding"/>
    <property type="evidence" value="ECO:0007669"/>
    <property type="project" value="UniProtKB-UniRule"/>
</dbReference>
<dbReference type="NCBIfam" id="TIGR00233">
    <property type="entry name" value="trpS"/>
    <property type="match status" value="1"/>
</dbReference>
<evidence type="ECO:0000313" key="12">
    <source>
        <dbReference type="Proteomes" id="UP001209318"/>
    </source>
</evidence>
<keyword evidence="3 9" id="KW-0436">Ligase</keyword>
<name>A0AAE3LNK5_9BACI</name>
<sequence length="332" mass="37620">MDNVILTGIKPTGQIHLGNYIGAIKPALALAKQPNVKPVYFVADAHGLTKIHDAKEFRQLSYGIAATWLALGLDPNKTIFYRQSDIPEIFELNWILANFTSKGLMNRAHAYKAIVESNNEIGNDPDFGVNMGLFTYPILMTADILMFQSKIVPVGKDQIQHVEIARDIAANFNKTYGETFPLPAYQVQEETAVLPGLDGRKMSKSYHNTIPLFTNPATLQKLINKIKTDSLPPEAEKNPKTSILFTLYKEFASPEEVDAMRRQYKEGIGWGEVKKQLFMVMDRYLQEPRERYSELMASPEKIDAILRKGAEQAREYSVPFLKEIKRKIGFYV</sequence>
<dbReference type="AlphaFoldDB" id="A0AAE3LNK5"/>
<feature type="short sequence motif" description="'KMSKS' region" evidence="9">
    <location>
        <begin position="201"/>
        <end position="205"/>
    </location>
</feature>
<evidence type="ECO:0000256" key="10">
    <source>
        <dbReference type="RuleBase" id="RU363036"/>
    </source>
</evidence>
<comment type="function">
    <text evidence="9">Catalyzes the attachment of tryptophan to tRNA(Trp).</text>
</comment>
<dbReference type="Proteomes" id="UP001209318">
    <property type="component" value="Unassembled WGS sequence"/>
</dbReference>
<accession>A0AAE3LNK5</accession>
<comment type="catalytic activity">
    <reaction evidence="8 9">
        <text>tRNA(Trp) + L-tryptophan + ATP = L-tryptophyl-tRNA(Trp) + AMP + diphosphate + H(+)</text>
        <dbReference type="Rhea" id="RHEA:24080"/>
        <dbReference type="Rhea" id="RHEA-COMP:9671"/>
        <dbReference type="Rhea" id="RHEA-COMP:9705"/>
        <dbReference type="ChEBI" id="CHEBI:15378"/>
        <dbReference type="ChEBI" id="CHEBI:30616"/>
        <dbReference type="ChEBI" id="CHEBI:33019"/>
        <dbReference type="ChEBI" id="CHEBI:57912"/>
        <dbReference type="ChEBI" id="CHEBI:78442"/>
        <dbReference type="ChEBI" id="CHEBI:78535"/>
        <dbReference type="ChEBI" id="CHEBI:456215"/>
        <dbReference type="EC" id="6.1.1.2"/>
    </reaction>
</comment>
<dbReference type="RefSeq" id="WP_263074151.1">
    <property type="nucleotide sequence ID" value="NZ_JAOUSF010000005.1"/>
</dbReference>
<keyword evidence="5 9" id="KW-0067">ATP-binding</keyword>
<comment type="caution">
    <text evidence="11">The sequence shown here is derived from an EMBL/GenBank/DDBJ whole genome shotgun (WGS) entry which is preliminary data.</text>
</comment>
<evidence type="ECO:0000256" key="4">
    <source>
        <dbReference type="ARBA" id="ARBA00022741"/>
    </source>
</evidence>
<reference evidence="11" key="1">
    <citation type="submission" date="2022-10" db="EMBL/GenBank/DDBJ databases">
        <title>Description of Fervidibacillus gen. nov. in the family Fervidibacillaceae fam. nov. with two species, Fervidibacillus albus sp. nov., and Fervidibacillus halotolerans sp. nov., isolated from tidal flat sediments.</title>
        <authorList>
            <person name="Kwon K.K."/>
            <person name="Yang S.-H."/>
        </authorList>
    </citation>
    <scope>NUCLEOTIDE SEQUENCE</scope>
    <source>
        <strain evidence="11">JCM 19140</strain>
    </source>
</reference>
<dbReference type="GO" id="GO:0006436">
    <property type="term" value="P:tryptophanyl-tRNA aminoacylation"/>
    <property type="evidence" value="ECO:0007669"/>
    <property type="project" value="UniProtKB-UniRule"/>
</dbReference>
<dbReference type="FunFam" id="3.40.50.620:FF:000144">
    <property type="entry name" value="Tryptophan--tRNA ligase"/>
    <property type="match status" value="1"/>
</dbReference>
<feature type="short sequence motif" description="'HIGH' region" evidence="9">
    <location>
        <begin position="11"/>
        <end position="19"/>
    </location>
</feature>
<dbReference type="Gene3D" id="3.40.50.620">
    <property type="entry name" value="HUPs"/>
    <property type="match status" value="1"/>
</dbReference>
<keyword evidence="6 9" id="KW-0648">Protein biosynthesis</keyword>
<dbReference type="PROSITE" id="PS00178">
    <property type="entry name" value="AA_TRNA_LIGASE_I"/>
    <property type="match status" value="1"/>
</dbReference>
<comment type="subunit">
    <text evidence="9">Homodimer.</text>
</comment>
<dbReference type="EC" id="6.1.1.2" evidence="9"/>
<evidence type="ECO:0000256" key="8">
    <source>
        <dbReference type="ARBA" id="ARBA00049929"/>
    </source>
</evidence>
<dbReference type="EMBL" id="JAOUSF010000005">
    <property type="protein sequence ID" value="MCU9614830.1"/>
    <property type="molecule type" value="Genomic_DNA"/>
</dbReference>
<evidence type="ECO:0000256" key="5">
    <source>
        <dbReference type="ARBA" id="ARBA00022840"/>
    </source>
</evidence>
<dbReference type="HAMAP" id="MF_00140_B">
    <property type="entry name" value="Trp_tRNA_synth_B"/>
    <property type="match status" value="1"/>
</dbReference>
<dbReference type="CDD" id="cd00806">
    <property type="entry name" value="TrpRS_core"/>
    <property type="match status" value="1"/>
</dbReference>
<organism evidence="11 12">
    <name type="scientific">Perspicuibacillus lycopersici</name>
    <dbReference type="NCBI Taxonomy" id="1325689"/>
    <lineage>
        <taxon>Bacteria</taxon>
        <taxon>Bacillati</taxon>
        <taxon>Bacillota</taxon>
        <taxon>Bacilli</taxon>
        <taxon>Bacillales</taxon>
        <taxon>Bacillaceae</taxon>
        <taxon>Perspicuibacillus</taxon>
    </lineage>
</organism>
<feature type="binding site" evidence="9">
    <location>
        <begin position="201"/>
        <end position="205"/>
    </location>
    <ligand>
        <name>ATP</name>
        <dbReference type="ChEBI" id="CHEBI:30616"/>
    </ligand>
</feature>
<dbReference type="PANTHER" id="PTHR43766:SF1">
    <property type="entry name" value="TRYPTOPHAN--TRNA LIGASE, MITOCHONDRIAL"/>
    <property type="match status" value="1"/>
</dbReference>
<dbReference type="InterPro" id="IPR002305">
    <property type="entry name" value="aa-tRNA-synth_Ic"/>
</dbReference>
<feature type="binding site" evidence="9">
    <location>
        <position position="194"/>
    </location>
    <ligand>
        <name>ATP</name>
        <dbReference type="ChEBI" id="CHEBI:30616"/>
    </ligand>
</feature>
<feature type="binding site" evidence="9">
    <location>
        <position position="143"/>
    </location>
    <ligand>
        <name>L-tryptophan</name>
        <dbReference type="ChEBI" id="CHEBI:57912"/>
    </ligand>
</feature>
<dbReference type="InterPro" id="IPR050203">
    <property type="entry name" value="Trp-tRNA_synthetase"/>
</dbReference>
<dbReference type="InterPro" id="IPR002306">
    <property type="entry name" value="Trp-tRNA-ligase"/>
</dbReference>
<evidence type="ECO:0000256" key="6">
    <source>
        <dbReference type="ARBA" id="ARBA00022917"/>
    </source>
</evidence>
<dbReference type="InterPro" id="IPR024109">
    <property type="entry name" value="Trp-tRNA-ligase_bac-type"/>
</dbReference>
<dbReference type="InterPro" id="IPR014729">
    <property type="entry name" value="Rossmann-like_a/b/a_fold"/>
</dbReference>
<dbReference type="Gene3D" id="1.10.240.10">
    <property type="entry name" value="Tyrosyl-Transfer RNA Synthetase"/>
    <property type="match status" value="1"/>
</dbReference>
<feature type="binding site" evidence="9">
    <location>
        <begin position="155"/>
        <end position="157"/>
    </location>
    <ligand>
        <name>ATP</name>
        <dbReference type="ChEBI" id="CHEBI:30616"/>
    </ligand>
</feature>
<dbReference type="GO" id="GO:0005829">
    <property type="term" value="C:cytosol"/>
    <property type="evidence" value="ECO:0007669"/>
    <property type="project" value="TreeGrafter"/>
</dbReference>
<dbReference type="GO" id="GO:0004830">
    <property type="term" value="F:tryptophan-tRNA ligase activity"/>
    <property type="evidence" value="ECO:0007669"/>
    <property type="project" value="UniProtKB-UniRule"/>
</dbReference>